<name>A0A3D8T227_9HELO</name>
<dbReference type="EMBL" id="PDLN01000002">
    <property type="protein sequence ID" value="RDW92616.1"/>
    <property type="molecule type" value="Genomic_DNA"/>
</dbReference>
<comment type="caution">
    <text evidence="2">The sequence shown here is derived from an EMBL/GenBank/DDBJ whole genome shotgun (WGS) entry which is preliminary data.</text>
</comment>
<keyword evidence="1" id="KW-0175">Coiled coil</keyword>
<evidence type="ECO:0000313" key="2">
    <source>
        <dbReference type="EMBL" id="RDW92616.1"/>
    </source>
</evidence>
<dbReference type="Proteomes" id="UP000256328">
    <property type="component" value="Unassembled WGS sequence"/>
</dbReference>
<dbReference type="AlphaFoldDB" id="A0A3D8T227"/>
<sequence length="96" mass="10742">MSRQQTIRRVVWTGAIASTTAVGAWYGAGLKTQQEIKTEIKKRHEATPAEKIAQLEESRGALVAKRLALERKIEEIERRKGGATLAESKVGRERTR</sequence>
<feature type="coiled-coil region" evidence="1">
    <location>
        <begin position="52"/>
        <end position="79"/>
    </location>
</feature>
<reference evidence="2 3" key="1">
    <citation type="journal article" date="2018" name="IMA Fungus">
        <title>IMA Genome-F 9: Draft genome sequence of Annulohypoxylon stygium, Aspergillus mulundensis, Berkeleyomyces basicola (syn. Thielaviopsis basicola), Ceratocystis smalleyi, two Cercospora beticola strains, Coleophoma cylindrospora, Fusarium fracticaudum, Phialophora cf. hyalina, and Morchella septimelata.</title>
        <authorList>
            <person name="Wingfield B.D."/>
            <person name="Bills G.F."/>
            <person name="Dong Y."/>
            <person name="Huang W."/>
            <person name="Nel W.J."/>
            <person name="Swalarsk-Parry B.S."/>
            <person name="Vaghefi N."/>
            <person name="Wilken P.M."/>
            <person name="An Z."/>
            <person name="de Beer Z.W."/>
            <person name="De Vos L."/>
            <person name="Chen L."/>
            <person name="Duong T.A."/>
            <person name="Gao Y."/>
            <person name="Hammerbacher A."/>
            <person name="Kikkert J.R."/>
            <person name="Li Y."/>
            <person name="Li H."/>
            <person name="Li K."/>
            <person name="Li Q."/>
            <person name="Liu X."/>
            <person name="Ma X."/>
            <person name="Naidoo K."/>
            <person name="Pethybridge S.J."/>
            <person name="Sun J."/>
            <person name="Steenkamp E.T."/>
            <person name="van der Nest M.A."/>
            <person name="van Wyk S."/>
            <person name="Wingfield M.J."/>
            <person name="Xiong C."/>
            <person name="Yue Q."/>
            <person name="Zhang X."/>
        </authorList>
    </citation>
    <scope>NUCLEOTIDE SEQUENCE [LARGE SCALE GENOMIC DNA]</scope>
    <source>
        <strain evidence="2 3">BP5796</strain>
    </source>
</reference>
<gene>
    <name evidence="2" type="ORF">BP5796_02010</name>
</gene>
<evidence type="ECO:0000313" key="3">
    <source>
        <dbReference type="Proteomes" id="UP000256328"/>
    </source>
</evidence>
<protein>
    <submittedName>
        <fullName evidence="2">Uncharacterized protein</fullName>
    </submittedName>
</protein>
<keyword evidence="3" id="KW-1185">Reference proteome</keyword>
<accession>A0A3D8T227</accession>
<dbReference type="OrthoDB" id="5428081at2759"/>
<evidence type="ECO:0000256" key="1">
    <source>
        <dbReference type="SAM" id="Coils"/>
    </source>
</evidence>
<proteinExistence type="predicted"/>
<organism evidence="2 3">
    <name type="scientific">Coleophoma crateriformis</name>
    <dbReference type="NCBI Taxonomy" id="565419"/>
    <lineage>
        <taxon>Eukaryota</taxon>
        <taxon>Fungi</taxon>
        <taxon>Dikarya</taxon>
        <taxon>Ascomycota</taxon>
        <taxon>Pezizomycotina</taxon>
        <taxon>Leotiomycetes</taxon>
        <taxon>Helotiales</taxon>
        <taxon>Dermateaceae</taxon>
        <taxon>Coleophoma</taxon>
    </lineage>
</organism>